<dbReference type="PROSITE" id="PS50076">
    <property type="entry name" value="DNAJ_2"/>
    <property type="match status" value="1"/>
</dbReference>
<dbReference type="FunFam" id="2.60.260.20:FF:000013">
    <property type="entry name" value="DnaJ subfamily B member 11"/>
    <property type="match status" value="1"/>
</dbReference>
<accession>A0A1W1BKJ0</accession>
<dbReference type="InterPro" id="IPR008971">
    <property type="entry name" value="HSP40/DnaJ_pept-bd"/>
</dbReference>
<dbReference type="GO" id="GO:0051082">
    <property type="term" value="F:unfolded protein binding"/>
    <property type="evidence" value="ECO:0007669"/>
    <property type="project" value="InterPro"/>
</dbReference>
<dbReference type="InterPro" id="IPR002939">
    <property type="entry name" value="DnaJ_C"/>
</dbReference>
<dbReference type="GO" id="GO:0005737">
    <property type="term" value="C:cytoplasm"/>
    <property type="evidence" value="ECO:0007669"/>
    <property type="project" value="TreeGrafter"/>
</dbReference>
<dbReference type="SUPFAM" id="SSF49493">
    <property type="entry name" value="HSP40/DnaJ peptide-binding domain"/>
    <property type="match status" value="2"/>
</dbReference>
<sequence>MAKSLYKTLGVNEHASADEIKKAYRKLARKYHPDVNKDESAVEKFKEINAAYEVLSDKKKKDEYDMYGDQIFGGQNFHDFAQNQGSQVDLDDLLKSIFGGGSGFGGGSSSSSADLDQRINITIPFYVSVKGGKHNVSLNNESFDIKIPAGIKDGETLRVRGKGKVGNMGKRGDLLIKVEVSPSPIFERKDNDLYMTIDINLKTALFGGKVTIESLINDDIILKVPKNTKNGQKFRVRGKGVVDRKTSLKGNLYLTANVILPNIDDLDEDFKKILKEKLPDA</sequence>
<dbReference type="CDD" id="cd06257">
    <property type="entry name" value="DnaJ"/>
    <property type="match status" value="1"/>
</dbReference>
<dbReference type="PANTHER" id="PTHR43096">
    <property type="entry name" value="DNAJ HOMOLOG 1, MITOCHONDRIAL-RELATED"/>
    <property type="match status" value="1"/>
</dbReference>
<gene>
    <name evidence="3" type="ORF">MNB_SV-14-1702</name>
</gene>
<dbReference type="Gene3D" id="2.60.260.20">
    <property type="entry name" value="Urease metallochaperone UreE, N-terminal domain"/>
    <property type="match status" value="2"/>
</dbReference>
<organism evidence="3">
    <name type="scientific">hydrothermal vent metagenome</name>
    <dbReference type="NCBI Taxonomy" id="652676"/>
    <lineage>
        <taxon>unclassified sequences</taxon>
        <taxon>metagenomes</taxon>
        <taxon>ecological metagenomes</taxon>
    </lineage>
</organism>
<name>A0A1W1BKJ0_9ZZZZ</name>
<evidence type="ECO:0000313" key="3">
    <source>
        <dbReference type="EMBL" id="SFV54028.1"/>
    </source>
</evidence>
<dbReference type="InterPro" id="IPR036869">
    <property type="entry name" value="J_dom_sf"/>
</dbReference>
<evidence type="ECO:0000256" key="1">
    <source>
        <dbReference type="ARBA" id="ARBA00023186"/>
    </source>
</evidence>
<dbReference type="Gene3D" id="1.10.287.110">
    <property type="entry name" value="DnaJ domain"/>
    <property type="match status" value="1"/>
</dbReference>
<reference evidence="3" key="1">
    <citation type="submission" date="2016-10" db="EMBL/GenBank/DDBJ databases">
        <authorList>
            <person name="de Groot N.N."/>
        </authorList>
    </citation>
    <scope>NUCLEOTIDE SEQUENCE</scope>
</reference>
<dbReference type="PANTHER" id="PTHR43096:SF52">
    <property type="entry name" value="DNAJ HOMOLOG 1, MITOCHONDRIAL-RELATED"/>
    <property type="match status" value="1"/>
</dbReference>
<proteinExistence type="predicted"/>
<dbReference type="Pfam" id="PF00226">
    <property type="entry name" value="DnaJ"/>
    <property type="match status" value="1"/>
</dbReference>
<dbReference type="AlphaFoldDB" id="A0A1W1BKJ0"/>
<dbReference type="CDD" id="cd10747">
    <property type="entry name" value="DnaJ_C"/>
    <property type="match status" value="1"/>
</dbReference>
<dbReference type="GO" id="GO:0042026">
    <property type="term" value="P:protein refolding"/>
    <property type="evidence" value="ECO:0007669"/>
    <property type="project" value="TreeGrafter"/>
</dbReference>
<dbReference type="SUPFAM" id="SSF46565">
    <property type="entry name" value="Chaperone J-domain"/>
    <property type="match status" value="1"/>
</dbReference>
<feature type="domain" description="J" evidence="2">
    <location>
        <begin position="4"/>
        <end position="68"/>
    </location>
</feature>
<dbReference type="SMART" id="SM00271">
    <property type="entry name" value="DnaJ"/>
    <property type="match status" value="1"/>
</dbReference>
<dbReference type="InterPro" id="IPR001623">
    <property type="entry name" value="DnaJ_domain"/>
</dbReference>
<keyword evidence="1" id="KW-0143">Chaperone</keyword>
<evidence type="ECO:0000259" key="2">
    <source>
        <dbReference type="PROSITE" id="PS50076"/>
    </source>
</evidence>
<dbReference type="PRINTS" id="PR00625">
    <property type="entry name" value="JDOMAIN"/>
</dbReference>
<dbReference type="Pfam" id="PF01556">
    <property type="entry name" value="DnaJ_C"/>
    <property type="match status" value="1"/>
</dbReference>
<dbReference type="InterPro" id="IPR018253">
    <property type="entry name" value="DnaJ_domain_CS"/>
</dbReference>
<protein>
    <submittedName>
        <fullName evidence="3">DnaJ-class molecular chaperone CbpA</fullName>
    </submittedName>
</protein>
<dbReference type="EMBL" id="FPHN01000030">
    <property type="protein sequence ID" value="SFV54028.1"/>
    <property type="molecule type" value="Genomic_DNA"/>
</dbReference>
<dbReference type="PROSITE" id="PS00636">
    <property type="entry name" value="DNAJ_1"/>
    <property type="match status" value="1"/>
</dbReference>